<organism evidence="2 3">
    <name type="scientific">Sphingobium lactosutens DS20</name>
    <dbReference type="NCBI Taxonomy" id="1331060"/>
    <lineage>
        <taxon>Bacteria</taxon>
        <taxon>Pseudomonadati</taxon>
        <taxon>Pseudomonadota</taxon>
        <taxon>Alphaproteobacteria</taxon>
        <taxon>Sphingomonadales</taxon>
        <taxon>Sphingomonadaceae</taxon>
        <taxon>Sphingobium</taxon>
    </lineage>
</organism>
<protein>
    <submittedName>
        <fullName evidence="2">Uncharacterized protein</fullName>
    </submittedName>
</protein>
<feature type="region of interest" description="Disordered" evidence="1">
    <location>
        <begin position="1"/>
        <end position="35"/>
    </location>
</feature>
<dbReference type="Proteomes" id="UP000015531">
    <property type="component" value="Unassembled WGS sequence"/>
</dbReference>
<proteinExistence type="predicted"/>
<keyword evidence="3" id="KW-1185">Reference proteome</keyword>
<sequence>MLPEIDASFTEGVTADKQADHIGSHTVIKTADPGD</sequence>
<evidence type="ECO:0000256" key="1">
    <source>
        <dbReference type="SAM" id="MobiDB-lite"/>
    </source>
</evidence>
<reference evidence="2 3" key="1">
    <citation type="journal article" date="2013" name="Genome Announc.">
        <title>Draft Genome Sequence of Sphingobium lactosutens Strain DS20T, Isolated from a Hexachlorocyclohexane Dumpsite.</title>
        <authorList>
            <person name="Kumar R."/>
            <person name="Dwivedi V."/>
            <person name="Negi V."/>
            <person name="Khurana J.P."/>
            <person name="Lal R."/>
        </authorList>
    </citation>
    <scope>NUCLEOTIDE SEQUENCE [LARGE SCALE GENOMIC DNA]</scope>
    <source>
        <strain evidence="2 3">DS20</strain>
    </source>
</reference>
<gene>
    <name evidence="2" type="ORF">RLDS_27280</name>
</gene>
<dbReference type="AlphaFoldDB" id="T0HCG7"/>
<evidence type="ECO:0000313" key="2">
    <source>
        <dbReference type="EMBL" id="EQB10687.1"/>
    </source>
</evidence>
<name>T0HCG7_9SPHN</name>
<accession>T0HCG7</accession>
<evidence type="ECO:0000313" key="3">
    <source>
        <dbReference type="Proteomes" id="UP000015531"/>
    </source>
</evidence>
<dbReference type="EMBL" id="ATDP01000110">
    <property type="protein sequence ID" value="EQB10687.1"/>
    <property type="molecule type" value="Genomic_DNA"/>
</dbReference>
<comment type="caution">
    <text evidence="2">The sequence shown here is derived from an EMBL/GenBank/DDBJ whole genome shotgun (WGS) entry which is preliminary data.</text>
</comment>